<proteinExistence type="predicted"/>
<organism evidence="1 2">
    <name type="scientific">Pleomorphomonas carboxyditropha</name>
    <dbReference type="NCBI Taxonomy" id="2023338"/>
    <lineage>
        <taxon>Bacteria</taxon>
        <taxon>Pseudomonadati</taxon>
        <taxon>Pseudomonadota</taxon>
        <taxon>Alphaproteobacteria</taxon>
        <taxon>Hyphomicrobiales</taxon>
        <taxon>Pleomorphomonadaceae</taxon>
        <taxon>Pleomorphomonas</taxon>
    </lineage>
</organism>
<sequence length="76" mass="8381">MLLSLRLAGRIEITDRASEPSGRKTTAMIVSPRNSPIATISVYRDVNGRREQRTTQVGGMEIEDIARQLASELPKA</sequence>
<keyword evidence="2" id="KW-1185">Reference proteome</keyword>
<protein>
    <submittedName>
        <fullName evidence="1">Uncharacterized protein</fullName>
    </submittedName>
</protein>
<name>A0A2G9WVS4_9HYPH</name>
<reference evidence="1 2" key="1">
    <citation type="submission" date="2017-08" db="EMBL/GenBank/DDBJ databases">
        <title>Pleomorphomonas carboxidotrophicus sp. nov., a new mesophilic hydrogenogenic carboxidotroph.</title>
        <authorList>
            <person name="Esquivel-Elizondo S."/>
            <person name="Krajmalnik-Brown R."/>
            <person name="Maldonado J."/>
        </authorList>
    </citation>
    <scope>NUCLEOTIDE SEQUENCE [LARGE SCALE GENOMIC DNA]</scope>
    <source>
        <strain evidence="1 2">SVCO-16</strain>
    </source>
</reference>
<dbReference type="AlphaFoldDB" id="A0A2G9WVS4"/>
<evidence type="ECO:0000313" key="2">
    <source>
        <dbReference type="Proteomes" id="UP000231070"/>
    </source>
</evidence>
<dbReference type="EMBL" id="NQVN01000008">
    <property type="protein sequence ID" value="PIO98815.1"/>
    <property type="molecule type" value="Genomic_DNA"/>
</dbReference>
<gene>
    <name evidence="1" type="ORF">CJ014_14050</name>
</gene>
<comment type="caution">
    <text evidence="1">The sequence shown here is derived from an EMBL/GenBank/DDBJ whole genome shotgun (WGS) entry which is preliminary data.</text>
</comment>
<dbReference type="Proteomes" id="UP000231070">
    <property type="component" value="Unassembled WGS sequence"/>
</dbReference>
<accession>A0A2G9WVS4</accession>
<evidence type="ECO:0000313" key="1">
    <source>
        <dbReference type="EMBL" id="PIO98815.1"/>
    </source>
</evidence>